<evidence type="ECO:0000313" key="1">
    <source>
        <dbReference type="EMBL" id="TQM18370.1"/>
    </source>
</evidence>
<dbReference type="EMBL" id="VFPD01000003">
    <property type="protein sequence ID" value="TQM18370.1"/>
    <property type="molecule type" value="Genomic_DNA"/>
</dbReference>
<accession>A0A543E9U9</accession>
<reference evidence="1 2" key="1">
    <citation type="submission" date="2019-06" db="EMBL/GenBank/DDBJ databases">
        <title>Sorghum-associated microbial communities from plants grown in Nebraska, USA.</title>
        <authorList>
            <person name="Schachtman D."/>
        </authorList>
    </citation>
    <scope>NUCLEOTIDE SEQUENCE [LARGE SCALE GENOMIC DNA]</scope>
    <source>
        <strain evidence="1 2">110</strain>
    </source>
</reference>
<gene>
    <name evidence="1" type="ORF">FB551_4152</name>
</gene>
<dbReference type="AlphaFoldDB" id="A0A543E9U9"/>
<protein>
    <submittedName>
        <fullName evidence="1">Uncharacterized protein</fullName>
    </submittedName>
</protein>
<dbReference type="Proteomes" id="UP000316437">
    <property type="component" value="Unassembled WGS sequence"/>
</dbReference>
<name>A0A543E9U9_9FLAO</name>
<organism evidence="1 2">
    <name type="scientific">Chryseobacterium aquifrigidense</name>
    <dbReference type="NCBI Taxonomy" id="558021"/>
    <lineage>
        <taxon>Bacteria</taxon>
        <taxon>Pseudomonadati</taxon>
        <taxon>Bacteroidota</taxon>
        <taxon>Flavobacteriia</taxon>
        <taxon>Flavobacteriales</taxon>
        <taxon>Weeksellaceae</taxon>
        <taxon>Chryseobacterium group</taxon>
        <taxon>Chryseobacterium</taxon>
    </lineage>
</organism>
<sequence>MKKKYKERNKLPLTLKYIENFRDASAEIQDSHKINYVIAIQYQTDYLMTMKPTKPLVRLL</sequence>
<keyword evidence="2" id="KW-1185">Reference proteome</keyword>
<evidence type="ECO:0000313" key="2">
    <source>
        <dbReference type="Proteomes" id="UP000316437"/>
    </source>
</evidence>
<comment type="caution">
    <text evidence="1">The sequence shown here is derived from an EMBL/GenBank/DDBJ whole genome shotgun (WGS) entry which is preliminary data.</text>
</comment>
<proteinExistence type="predicted"/>